<evidence type="ECO:0000313" key="1">
    <source>
        <dbReference type="EMBL" id="CBI11723.1"/>
    </source>
</evidence>
<sequence>MDAYSLGGILNVKTAPFLGGFIVGVSFFTANDLGTHGNNPKNVDTTLMGIASSINALGQAYIQYEILTACWFAPATR</sequence>
<protein>
    <submittedName>
        <fullName evidence="1">Uncharacterized protein</fullName>
    </submittedName>
</protein>
<comment type="caution">
    <text evidence="1">The sequence shown here is derived from an EMBL/GenBank/DDBJ whole genome shotgun (WGS) entry which is preliminary data.</text>
</comment>
<name>E6QWU9_9ZZZZ</name>
<dbReference type="EMBL" id="CABR01000162">
    <property type="protein sequence ID" value="CBI11723.1"/>
    <property type="molecule type" value="Genomic_DNA"/>
</dbReference>
<organism evidence="1">
    <name type="scientific">mine drainage metagenome</name>
    <dbReference type="NCBI Taxonomy" id="410659"/>
    <lineage>
        <taxon>unclassified sequences</taxon>
        <taxon>metagenomes</taxon>
        <taxon>ecological metagenomes</taxon>
    </lineage>
</organism>
<proteinExistence type="predicted"/>
<dbReference type="AlphaFoldDB" id="E6QWU9"/>
<reference evidence="1" key="1">
    <citation type="submission" date="2009-10" db="EMBL/GenBank/DDBJ databases">
        <title>Diversity of trophic interactions inside an arsenic-rich microbial ecosystem.</title>
        <authorList>
            <person name="Bertin P.N."/>
            <person name="Heinrich-Salmeron A."/>
            <person name="Pelletier E."/>
            <person name="Goulhen-Chollet F."/>
            <person name="Arsene-Ploetze F."/>
            <person name="Gallien S."/>
            <person name="Calteau A."/>
            <person name="Vallenet D."/>
            <person name="Casiot C."/>
            <person name="Chane-Woon-Ming B."/>
            <person name="Giloteaux L."/>
            <person name="Barakat M."/>
            <person name="Bonnefoy V."/>
            <person name="Bruneel O."/>
            <person name="Chandler M."/>
            <person name="Cleiss J."/>
            <person name="Duran R."/>
            <person name="Elbaz-Poulichet F."/>
            <person name="Fonknechten N."/>
            <person name="Lauga B."/>
            <person name="Mornico D."/>
            <person name="Ortet P."/>
            <person name="Schaeffer C."/>
            <person name="Siguier P."/>
            <person name="Alexander Thil Smith A."/>
            <person name="Van Dorsselaer A."/>
            <person name="Weissenbach J."/>
            <person name="Medigue C."/>
            <person name="Le Paslier D."/>
        </authorList>
    </citation>
    <scope>NUCLEOTIDE SEQUENCE</scope>
</reference>
<gene>
    <name evidence="1" type="ORF">CARN7_2567</name>
</gene>
<accession>E6QWU9</accession>